<reference evidence="3" key="1">
    <citation type="submission" date="2020-10" db="EMBL/GenBank/DDBJ databases">
        <title>Feather gene expression reveals the developmental basis of iridescence in African starlings.</title>
        <authorList>
            <person name="Rubenstein D.R."/>
        </authorList>
    </citation>
    <scope>NUCLEOTIDE SEQUENCE</scope>
    <source>
        <strain evidence="3">SS15</strain>
        <tissue evidence="3">Liver</tissue>
    </source>
</reference>
<feature type="region of interest" description="Disordered" evidence="2">
    <location>
        <begin position="289"/>
        <end position="310"/>
    </location>
</feature>
<dbReference type="EMBL" id="JADDUC020000002">
    <property type="protein sequence ID" value="KAI1241845.1"/>
    <property type="molecule type" value="Genomic_DNA"/>
</dbReference>
<gene>
    <name evidence="4" type="ORF">IHE44_0005347</name>
    <name evidence="3" type="ORF">IHE44_007097</name>
</gene>
<dbReference type="AlphaFoldDB" id="A0A835TS83"/>
<dbReference type="PANTHER" id="PTHR22529">
    <property type="entry name" value="EPITHELIAL-STROMAL INTERACTION PROTEIN 1"/>
    <property type="match status" value="1"/>
</dbReference>
<feature type="compositionally biased region" description="Basic and acidic residues" evidence="2">
    <location>
        <begin position="114"/>
        <end position="135"/>
    </location>
</feature>
<evidence type="ECO:0000313" key="4">
    <source>
        <dbReference type="EMBL" id="KAI1241845.1"/>
    </source>
</evidence>
<evidence type="ECO:0000313" key="3">
    <source>
        <dbReference type="EMBL" id="KAG0114859.1"/>
    </source>
</evidence>
<dbReference type="PANTHER" id="PTHR22529:SF1">
    <property type="entry name" value="EPITHELIAL-STROMAL INTERACTION PROTEIN 1"/>
    <property type="match status" value="1"/>
</dbReference>
<feature type="compositionally biased region" description="Basic and acidic residues" evidence="2">
    <location>
        <begin position="341"/>
        <end position="357"/>
    </location>
</feature>
<reference evidence="4" key="3">
    <citation type="submission" date="2022-01" db="EMBL/GenBank/DDBJ databases">
        <authorList>
            <person name="Rubenstein D.R."/>
        </authorList>
    </citation>
    <scope>NUCLEOTIDE SEQUENCE</scope>
    <source>
        <strain evidence="4">SS15</strain>
        <tissue evidence="4">Liver</tissue>
    </source>
</reference>
<organism evidence="3">
    <name type="scientific">Lamprotornis superbus</name>
    <dbReference type="NCBI Taxonomy" id="245042"/>
    <lineage>
        <taxon>Eukaryota</taxon>
        <taxon>Metazoa</taxon>
        <taxon>Chordata</taxon>
        <taxon>Craniata</taxon>
        <taxon>Vertebrata</taxon>
        <taxon>Euteleostomi</taxon>
        <taxon>Archelosauria</taxon>
        <taxon>Archosauria</taxon>
        <taxon>Dinosauria</taxon>
        <taxon>Saurischia</taxon>
        <taxon>Theropoda</taxon>
        <taxon>Coelurosauria</taxon>
        <taxon>Aves</taxon>
        <taxon>Neognathae</taxon>
        <taxon>Neoaves</taxon>
        <taxon>Telluraves</taxon>
        <taxon>Australaves</taxon>
        <taxon>Passeriformes</taxon>
        <taxon>Sturnidae</taxon>
        <taxon>Lamprotornis</taxon>
    </lineage>
</organism>
<keyword evidence="1" id="KW-0175">Coiled coil</keyword>
<accession>A0A835TS83</accession>
<evidence type="ECO:0000256" key="1">
    <source>
        <dbReference type="SAM" id="Coils"/>
    </source>
</evidence>
<name>A0A835TS83_9PASS</name>
<sequence>MPIAFRPVPHQQNAQPRVHTAVRELFPCAAFPSLLLAALEMELDHRVAKRVFKLGFEADKRQILWRQDGAFHHAKLPSLTHTPRRWIKIFNHHFDQQQCSSLIENPGVGNPWHDNSETEKGENTQKLTASEEKQRGQASAQQQQQDRYVGPYVLVTPNETRRKQLQQIAKKELDDLEQWKKEHRPGPITLVPQRLGGNESEAQVRQNQQMILTQSKYQKKQKREEYVKAKKAAEEAEILKKRAIQREKAERLEVKKRQEEMQRREMLLEDQKYKTNELLNRLDMGLPKSDSCQIANPGPESTAWKRSHAYKQALREDENRRLEEMKQEQQRKAELLEFKQKQEEETRTRALKNEQRRSQTTWNKGGAGKNPFRDNLKKQVDFSFGKGRRNVAGVFFVCFLQTLKKKNVHCRQSLLNKFLEKYNT</sequence>
<evidence type="ECO:0000256" key="2">
    <source>
        <dbReference type="SAM" id="MobiDB-lite"/>
    </source>
</evidence>
<feature type="region of interest" description="Disordered" evidence="2">
    <location>
        <begin position="341"/>
        <end position="373"/>
    </location>
</feature>
<dbReference type="Proteomes" id="UP000618051">
    <property type="component" value="Unassembled WGS sequence"/>
</dbReference>
<feature type="coiled-coil region" evidence="1">
    <location>
        <begin position="219"/>
        <end position="269"/>
    </location>
</feature>
<dbReference type="OrthoDB" id="10053624at2759"/>
<dbReference type="InterPro" id="IPR026185">
    <property type="entry name" value="EPSTI1"/>
</dbReference>
<comment type="caution">
    <text evidence="3">The sequence shown here is derived from an EMBL/GenBank/DDBJ whole genome shotgun (WGS) entry which is preliminary data.</text>
</comment>
<feature type="region of interest" description="Disordered" evidence="2">
    <location>
        <begin position="102"/>
        <end position="149"/>
    </location>
</feature>
<evidence type="ECO:0000313" key="5">
    <source>
        <dbReference type="Proteomes" id="UP000618051"/>
    </source>
</evidence>
<dbReference type="EMBL" id="JADDUC010000256">
    <property type="protein sequence ID" value="KAG0114859.1"/>
    <property type="molecule type" value="Genomic_DNA"/>
</dbReference>
<reference evidence="4 5" key="2">
    <citation type="journal article" date="2021" name="J. Hered.">
        <title>Feather Gene Expression Elucidates the Developmental Basis of Plumage Iridescence in African Starlings.</title>
        <authorList>
            <person name="Rubenstein D.R."/>
            <person name="Corvelo A."/>
            <person name="MacManes M.D."/>
            <person name="Maia R."/>
            <person name="Narzisi G."/>
            <person name="Rousaki A."/>
            <person name="Vandenabeele P."/>
            <person name="Shawkey M.D."/>
            <person name="Solomon J."/>
        </authorList>
    </citation>
    <scope>NUCLEOTIDE SEQUENCE [LARGE SCALE GENOMIC DNA]</scope>
    <source>
        <strain evidence="4">SS15</strain>
    </source>
</reference>
<protein>
    <submittedName>
        <fullName evidence="3">Epithelial-stromal interaction protein 1</fullName>
    </submittedName>
</protein>
<proteinExistence type="predicted"/>
<keyword evidence="5" id="KW-1185">Reference proteome</keyword>